<gene>
    <name evidence="7" type="ORF">A2650_04520</name>
</gene>
<keyword evidence="4 6" id="KW-1133">Transmembrane helix</keyword>
<evidence type="ECO:0000256" key="2">
    <source>
        <dbReference type="ARBA" id="ARBA00022448"/>
    </source>
</evidence>
<evidence type="ECO:0000313" key="7">
    <source>
        <dbReference type="EMBL" id="OGN00268.1"/>
    </source>
</evidence>
<evidence type="ECO:0000256" key="4">
    <source>
        <dbReference type="ARBA" id="ARBA00022989"/>
    </source>
</evidence>
<proteinExistence type="predicted"/>
<comment type="caution">
    <text evidence="7">The sequence shown here is derived from an EMBL/GenBank/DDBJ whole genome shotgun (WGS) entry which is preliminary data.</text>
</comment>
<dbReference type="EMBL" id="MGJD01000024">
    <property type="protein sequence ID" value="OGN00268.1"/>
    <property type="molecule type" value="Genomic_DNA"/>
</dbReference>
<organism evidence="7 8">
    <name type="scientific">Candidatus Yanofskybacteria bacterium RIFCSPHIGHO2_01_FULL_41_53</name>
    <dbReference type="NCBI Taxonomy" id="1802663"/>
    <lineage>
        <taxon>Bacteria</taxon>
        <taxon>Candidatus Yanofskyibacteriota</taxon>
    </lineage>
</organism>
<protein>
    <recommendedName>
        <fullName evidence="9">Iron transporter</fullName>
    </recommendedName>
</protein>
<accession>A0A1F8EI12</accession>
<dbReference type="InterPro" id="IPR001046">
    <property type="entry name" value="NRAMP_fam"/>
</dbReference>
<feature type="transmembrane region" description="Helical" evidence="6">
    <location>
        <begin position="183"/>
        <end position="203"/>
    </location>
</feature>
<feature type="transmembrane region" description="Helical" evidence="6">
    <location>
        <begin position="121"/>
        <end position="138"/>
    </location>
</feature>
<evidence type="ECO:0000313" key="8">
    <source>
        <dbReference type="Proteomes" id="UP000177117"/>
    </source>
</evidence>
<dbReference type="GO" id="GO:0005886">
    <property type="term" value="C:plasma membrane"/>
    <property type="evidence" value="ECO:0007669"/>
    <property type="project" value="TreeGrafter"/>
</dbReference>
<name>A0A1F8EI12_9BACT</name>
<reference evidence="7 8" key="1">
    <citation type="journal article" date="2016" name="Nat. Commun.">
        <title>Thousands of microbial genomes shed light on interconnected biogeochemical processes in an aquifer system.</title>
        <authorList>
            <person name="Anantharaman K."/>
            <person name="Brown C.T."/>
            <person name="Hug L.A."/>
            <person name="Sharon I."/>
            <person name="Castelle C.J."/>
            <person name="Probst A.J."/>
            <person name="Thomas B.C."/>
            <person name="Singh A."/>
            <person name="Wilkins M.J."/>
            <person name="Karaoz U."/>
            <person name="Brodie E.L."/>
            <person name="Williams K.H."/>
            <person name="Hubbard S.S."/>
            <person name="Banfield J.F."/>
        </authorList>
    </citation>
    <scope>NUCLEOTIDE SEQUENCE [LARGE SCALE GENOMIC DNA]</scope>
</reference>
<evidence type="ECO:0000256" key="1">
    <source>
        <dbReference type="ARBA" id="ARBA00004141"/>
    </source>
</evidence>
<feature type="transmembrane region" description="Helical" evidence="6">
    <location>
        <begin position="143"/>
        <end position="163"/>
    </location>
</feature>
<feature type="transmembrane region" description="Helical" evidence="6">
    <location>
        <begin position="400"/>
        <end position="419"/>
    </location>
</feature>
<comment type="subcellular location">
    <subcellularLocation>
        <location evidence="1">Membrane</location>
        <topology evidence="1">Multi-pass membrane protein</topology>
    </subcellularLocation>
</comment>
<dbReference type="PANTHER" id="PTHR11706:SF33">
    <property type="entry name" value="NATURAL RESISTANCE-ASSOCIATED MACROPHAGE PROTEIN 2"/>
    <property type="match status" value="1"/>
</dbReference>
<keyword evidence="5 6" id="KW-0472">Membrane</keyword>
<feature type="transmembrane region" description="Helical" evidence="6">
    <location>
        <begin position="246"/>
        <end position="268"/>
    </location>
</feature>
<feature type="transmembrane region" description="Helical" evidence="6">
    <location>
        <begin position="336"/>
        <end position="355"/>
    </location>
</feature>
<dbReference type="GO" id="GO:0005384">
    <property type="term" value="F:manganese ion transmembrane transporter activity"/>
    <property type="evidence" value="ECO:0007669"/>
    <property type="project" value="TreeGrafter"/>
</dbReference>
<evidence type="ECO:0000256" key="6">
    <source>
        <dbReference type="SAM" id="Phobius"/>
    </source>
</evidence>
<sequence>MAEKLKKIWRSLGPGFVTGASDDDPSGVMTYAIAGARFGNLTLWTMLYILPLMVAVQEMSARIGISSSCGLAGNIKKYYSKSVLFFIAILIIVSNTFNIGADVFGMASAVELLTPGSTKSLSWIMVLLILLLVVVLPYKKIVFIFKMLAISLFAYMVAGFLVIDNWQDILKKLLIPHFSLTKDYFVILVAIIGTTISPYLAFWQASEEAEEKKLEQPGKKVFICRYREVPEEELSRIKIDTRIGMFFSNLIGFFIIALMSAVLFSAGIKDVETVKDAAEALRPLAGEYAYILFSVGLISAGLLTIPILAGSSAYVLAEMFNWKGSLDQPFRKAKQFYGVIIASAFIGMAIPYTGITAVQALFWTALIHGIVAPFLIAIVIHMANNKSIVGPNVNNRSSNVWGFITLGILIVSLAVIFTTEIPVHKGAAFIFNQIF</sequence>
<keyword evidence="2" id="KW-0813">Transport</keyword>
<evidence type="ECO:0000256" key="3">
    <source>
        <dbReference type="ARBA" id="ARBA00022692"/>
    </source>
</evidence>
<dbReference type="AlphaFoldDB" id="A0A1F8EI12"/>
<dbReference type="Proteomes" id="UP000177117">
    <property type="component" value="Unassembled WGS sequence"/>
</dbReference>
<dbReference type="Pfam" id="PF01566">
    <property type="entry name" value="Nramp"/>
    <property type="match status" value="1"/>
</dbReference>
<feature type="transmembrane region" description="Helical" evidence="6">
    <location>
        <begin position="361"/>
        <end position="380"/>
    </location>
</feature>
<feature type="transmembrane region" description="Helical" evidence="6">
    <location>
        <begin position="83"/>
        <end position="101"/>
    </location>
</feature>
<dbReference type="GO" id="GO:0015086">
    <property type="term" value="F:cadmium ion transmembrane transporter activity"/>
    <property type="evidence" value="ECO:0007669"/>
    <property type="project" value="TreeGrafter"/>
</dbReference>
<keyword evidence="3 6" id="KW-0812">Transmembrane</keyword>
<dbReference type="PANTHER" id="PTHR11706">
    <property type="entry name" value="SOLUTE CARRIER PROTEIN FAMILY 11 MEMBER"/>
    <property type="match status" value="1"/>
</dbReference>
<feature type="transmembrane region" description="Helical" evidence="6">
    <location>
        <begin position="288"/>
        <end position="316"/>
    </location>
</feature>
<dbReference type="GO" id="GO:0034755">
    <property type="term" value="P:iron ion transmembrane transport"/>
    <property type="evidence" value="ECO:0007669"/>
    <property type="project" value="TreeGrafter"/>
</dbReference>
<evidence type="ECO:0000256" key="5">
    <source>
        <dbReference type="ARBA" id="ARBA00023136"/>
    </source>
</evidence>
<evidence type="ECO:0008006" key="9">
    <source>
        <dbReference type="Google" id="ProtNLM"/>
    </source>
</evidence>